<dbReference type="InterPro" id="IPR037682">
    <property type="entry name" value="TonB_C"/>
</dbReference>
<feature type="domain" description="TonB C-terminal" evidence="2">
    <location>
        <begin position="122"/>
        <end position="207"/>
    </location>
</feature>
<keyword evidence="4" id="KW-1185">Reference proteome</keyword>
<sequence length="209" mass="22867">MNFAKVSLSGLLGLITTLLLLYVMYQLVNNEMKPQEAKAAVKIPDIRMPDTKIETRFEDAKPEKPQEPDAPPPEILEPQFDTPEISAESLNMQVPIANTGIEVGAGALAFSEGEYLPIVKVPPEYPSTALSRGIEGFCTVVYTVTETGSTRDPEPIPGECVTKDGKPTTVFNRASVRAALKFKYKPKVVDGKPVEVPGVKNRFTYELAK</sequence>
<dbReference type="Pfam" id="PF03544">
    <property type="entry name" value="TonB_C"/>
    <property type="match status" value="1"/>
</dbReference>
<dbReference type="Proteomes" id="UP000001036">
    <property type="component" value="Chromosome"/>
</dbReference>
<dbReference type="RefSeq" id="WP_012486155.1">
    <property type="nucleotide sequence ID" value="NC_010995.1"/>
</dbReference>
<dbReference type="KEGG" id="cja:CJA_0475"/>
<gene>
    <name evidence="3" type="ordered locus">CJA_0475</name>
</gene>
<dbReference type="EMBL" id="CP000934">
    <property type="protein sequence ID" value="ACE83026.1"/>
    <property type="molecule type" value="Genomic_DNA"/>
</dbReference>
<dbReference type="GO" id="GO:0055085">
    <property type="term" value="P:transmembrane transport"/>
    <property type="evidence" value="ECO:0007669"/>
    <property type="project" value="InterPro"/>
</dbReference>
<evidence type="ECO:0000313" key="3">
    <source>
        <dbReference type="EMBL" id="ACE83026.1"/>
    </source>
</evidence>
<evidence type="ECO:0000256" key="1">
    <source>
        <dbReference type="SAM" id="Phobius"/>
    </source>
</evidence>
<evidence type="ECO:0000259" key="2">
    <source>
        <dbReference type="Pfam" id="PF03544"/>
    </source>
</evidence>
<dbReference type="AlphaFoldDB" id="B3PIW4"/>
<keyword evidence="1" id="KW-0812">Transmembrane</keyword>
<accession>B3PIW4</accession>
<dbReference type="Gene3D" id="3.30.1150.10">
    <property type="match status" value="1"/>
</dbReference>
<keyword evidence="1" id="KW-1133">Transmembrane helix</keyword>
<reference evidence="3 4" key="1">
    <citation type="journal article" date="2008" name="J. Bacteriol.">
        <title>Insights into plant cell wall degradation from the genome sequence of the soil bacterium Cellvibrio japonicus.</title>
        <authorList>
            <person name="Deboy R.T."/>
            <person name="Mongodin E.F."/>
            <person name="Fouts D.E."/>
            <person name="Tailford L.E."/>
            <person name="Khouri H."/>
            <person name="Emerson J.B."/>
            <person name="Mohamoud Y."/>
            <person name="Watkins K."/>
            <person name="Henrissat B."/>
            <person name="Gilbert H.J."/>
            <person name="Nelson K.E."/>
        </authorList>
    </citation>
    <scope>NUCLEOTIDE SEQUENCE [LARGE SCALE GENOMIC DNA]</scope>
    <source>
        <strain evidence="3 4">Ueda107</strain>
    </source>
</reference>
<proteinExistence type="predicted"/>
<dbReference type="HOGENOM" id="CLU_108529_1_0_6"/>
<dbReference type="SUPFAM" id="SSF74653">
    <property type="entry name" value="TolA/TonB C-terminal domain"/>
    <property type="match status" value="1"/>
</dbReference>
<organism evidence="3 4">
    <name type="scientific">Cellvibrio japonicus (strain Ueda107)</name>
    <name type="common">Pseudomonas fluorescens subsp. cellulosa</name>
    <dbReference type="NCBI Taxonomy" id="498211"/>
    <lineage>
        <taxon>Bacteria</taxon>
        <taxon>Pseudomonadati</taxon>
        <taxon>Pseudomonadota</taxon>
        <taxon>Gammaproteobacteria</taxon>
        <taxon>Cellvibrionales</taxon>
        <taxon>Cellvibrionaceae</taxon>
        <taxon>Cellvibrio</taxon>
    </lineage>
</organism>
<keyword evidence="1" id="KW-0472">Membrane</keyword>
<name>B3PIW4_CELJU</name>
<evidence type="ECO:0000313" key="4">
    <source>
        <dbReference type="Proteomes" id="UP000001036"/>
    </source>
</evidence>
<dbReference type="OrthoDB" id="1628901at2"/>
<protein>
    <submittedName>
        <fullName evidence="3">Putative tonB2 protein</fullName>
    </submittedName>
</protein>
<dbReference type="eggNOG" id="COG0810">
    <property type="taxonomic scope" value="Bacteria"/>
</dbReference>
<dbReference type="STRING" id="498211.CJA_0475"/>
<feature type="transmembrane region" description="Helical" evidence="1">
    <location>
        <begin position="6"/>
        <end position="25"/>
    </location>
</feature>